<dbReference type="GeneID" id="9054339"/>
<dbReference type="Gene3D" id="1.20.920.10">
    <property type="entry name" value="Bromodomain-like"/>
    <property type="match status" value="1"/>
</dbReference>
<dbReference type="InterPro" id="IPR001487">
    <property type="entry name" value="Bromodomain"/>
</dbReference>
<evidence type="ECO:0000259" key="4">
    <source>
        <dbReference type="PROSITE" id="PS50014"/>
    </source>
</evidence>
<dbReference type="Proteomes" id="UP000007800">
    <property type="component" value="Unassembled WGS sequence"/>
</dbReference>
<dbReference type="EMBL" id="GG683640">
    <property type="protein sequence ID" value="EER01903.1"/>
    <property type="molecule type" value="Genomic_DNA"/>
</dbReference>
<feature type="compositionally biased region" description="Polar residues" evidence="3">
    <location>
        <begin position="133"/>
        <end position="142"/>
    </location>
</feature>
<accession>C5LMZ0</accession>
<dbReference type="SMART" id="SM00297">
    <property type="entry name" value="BROMO"/>
    <property type="match status" value="1"/>
</dbReference>
<dbReference type="InterPro" id="IPR036427">
    <property type="entry name" value="Bromodomain-like_sf"/>
</dbReference>
<feature type="compositionally biased region" description="Basic residues" evidence="3">
    <location>
        <begin position="114"/>
        <end position="132"/>
    </location>
</feature>
<proteinExistence type="predicted"/>
<dbReference type="OrthoDB" id="448960at2759"/>
<dbReference type="GO" id="GO:0000785">
    <property type="term" value="C:chromatin"/>
    <property type="evidence" value="ECO:0007669"/>
    <property type="project" value="TreeGrafter"/>
</dbReference>
<evidence type="ECO:0000313" key="5">
    <source>
        <dbReference type="EMBL" id="EER01903.1"/>
    </source>
</evidence>
<dbReference type="GO" id="GO:0005634">
    <property type="term" value="C:nucleus"/>
    <property type="evidence" value="ECO:0007669"/>
    <property type="project" value="TreeGrafter"/>
</dbReference>
<evidence type="ECO:0000256" key="2">
    <source>
        <dbReference type="PROSITE-ProRule" id="PRU00035"/>
    </source>
</evidence>
<dbReference type="PRINTS" id="PR00503">
    <property type="entry name" value="BROMODOMAIN"/>
</dbReference>
<dbReference type="InParanoid" id="C5LMZ0"/>
<protein>
    <recommendedName>
        <fullName evidence="4">Bromo domain-containing protein</fullName>
    </recommendedName>
</protein>
<feature type="compositionally biased region" description="Polar residues" evidence="3">
    <location>
        <begin position="60"/>
        <end position="73"/>
    </location>
</feature>
<dbReference type="PANTHER" id="PTHR22880">
    <property type="entry name" value="FALZ-RELATED BROMODOMAIN-CONTAINING PROTEINS"/>
    <property type="match status" value="1"/>
</dbReference>
<dbReference type="PROSITE" id="PS00633">
    <property type="entry name" value="BROMODOMAIN_1"/>
    <property type="match status" value="1"/>
</dbReference>
<feature type="region of interest" description="Disordered" evidence="3">
    <location>
        <begin position="8"/>
        <end position="43"/>
    </location>
</feature>
<reference evidence="5 6" key="1">
    <citation type="submission" date="2008-07" db="EMBL/GenBank/DDBJ databases">
        <authorList>
            <person name="El-Sayed N."/>
            <person name="Caler E."/>
            <person name="Inman J."/>
            <person name="Amedeo P."/>
            <person name="Hass B."/>
            <person name="Wortman J."/>
        </authorList>
    </citation>
    <scope>NUCLEOTIDE SEQUENCE [LARGE SCALE GENOMIC DNA]</scope>
    <source>
        <strain evidence="6">ATCC 50983 / TXsc</strain>
    </source>
</reference>
<dbReference type="InterPro" id="IPR050935">
    <property type="entry name" value="Bromo_chromatin_reader"/>
</dbReference>
<feature type="domain" description="Bromo" evidence="4">
    <location>
        <begin position="182"/>
        <end position="249"/>
    </location>
</feature>
<evidence type="ECO:0000313" key="6">
    <source>
        <dbReference type="Proteomes" id="UP000007800"/>
    </source>
</evidence>
<keyword evidence="1 2" id="KW-0103">Bromodomain</keyword>
<dbReference type="CDD" id="cd04369">
    <property type="entry name" value="Bromodomain"/>
    <property type="match status" value="1"/>
</dbReference>
<organism evidence="6">
    <name type="scientific">Perkinsus marinus (strain ATCC 50983 / TXsc)</name>
    <dbReference type="NCBI Taxonomy" id="423536"/>
    <lineage>
        <taxon>Eukaryota</taxon>
        <taxon>Sar</taxon>
        <taxon>Alveolata</taxon>
        <taxon>Perkinsozoa</taxon>
        <taxon>Perkinsea</taxon>
        <taxon>Perkinsida</taxon>
        <taxon>Perkinsidae</taxon>
        <taxon>Perkinsus</taxon>
    </lineage>
</organism>
<dbReference type="SUPFAM" id="SSF47370">
    <property type="entry name" value="Bromodomain"/>
    <property type="match status" value="1"/>
</dbReference>
<dbReference type="PROSITE" id="PS50014">
    <property type="entry name" value="BROMODOMAIN_2"/>
    <property type="match status" value="1"/>
</dbReference>
<dbReference type="PANTHER" id="PTHR22880:SF225">
    <property type="entry name" value="BROMODOMAIN-CONTAINING PROTEIN BET-1-RELATED"/>
    <property type="match status" value="1"/>
</dbReference>
<dbReference type="InterPro" id="IPR018359">
    <property type="entry name" value="Bromodomain_CS"/>
</dbReference>
<dbReference type="GO" id="GO:0006338">
    <property type="term" value="P:chromatin remodeling"/>
    <property type="evidence" value="ECO:0007669"/>
    <property type="project" value="TreeGrafter"/>
</dbReference>
<name>C5LMZ0_PERM5</name>
<feature type="compositionally biased region" description="Basic and acidic residues" evidence="3">
    <location>
        <begin position="11"/>
        <end position="20"/>
    </location>
</feature>
<dbReference type="Pfam" id="PF00439">
    <property type="entry name" value="Bromodomain"/>
    <property type="match status" value="1"/>
</dbReference>
<evidence type="ECO:0000256" key="3">
    <source>
        <dbReference type="SAM" id="MobiDB-lite"/>
    </source>
</evidence>
<evidence type="ECO:0000256" key="1">
    <source>
        <dbReference type="ARBA" id="ARBA00023117"/>
    </source>
</evidence>
<gene>
    <name evidence="5" type="ORF">Pmar_PMAR026991</name>
</gene>
<feature type="region of interest" description="Disordered" evidence="3">
    <location>
        <begin position="59"/>
        <end position="155"/>
    </location>
</feature>
<dbReference type="GO" id="GO:0006355">
    <property type="term" value="P:regulation of DNA-templated transcription"/>
    <property type="evidence" value="ECO:0007669"/>
    <property type="project" value="TreeGrafter"/>
</dbReference>
<dbReference type="RefSeq" id="XP_002769185.1">
    <property type="nucleotide sequence ID" value="XM_002769139.1"/>
</dbReference>
<dbReference type="AlphaFoldDB" id="C5LMZ0"/>
<sequence>MCLIDDIIASPREDADHSSVGDEPVESPKLVAVGGGETPKEDLFGEPIAMCKLIIPASVDTETPSSSPETVETNAGAVTETKGEVVSSTATGRAAEQKKKSIVDAFASPPSAKKSSKPRSSHKLKGASKSSRRTSPARSQAPDTPGEAAAAAASSVAGEEREWRWYLNRILSAARNTKDPVSGTKICYIFDKALFKYDLEEAVVKDYYNIIKEPMDLGVVKKRIPLYPNPEEFKKDMDQIFHNCLLYNK</sequence>
<keyword evidence="6" id="KW-1185">Reference proteome</keyword>